<dbReference type="SUPFAM" id="SSF52540">
    <property type="entry name" value="P-loop containing nucleoside triphosphate hydrolases"/>
    <property type="match status" value="1"/>
</dbReference>
<dbReference type="InterPro" id="IPR003593">
    <property type="entry name" value="AAA+_ATPase"/>
</dbReference>
<comment type="caution">
    <text evidence="14">The sequence shown here is derived from an EMBL/GenBank/DDBJ whole genome shotgun (WGS) entry which is preliminary data.</text>
</comment>
<comment type="function">
    <text evidence="10">May be involved in multidrug export. Transmembrane domains (TMD) form a pore in the cell membrane and the ATP-binding domain (NBD) is responsible for energy generation.</text>
</comment>
<evidence type="ECO:0000256" key="6">
    <source>
        <dbReference type="ARBA" id="ARBA00022807"/>
    </source>
</evidence>
<evidence type="ECO:0000313" key="14">
    <source>
        <dbReference type="EMBL" id="PTI75990.1"/>
    </source>
</evidence>
<proteinExistence type="predicted"/>
<keyword evidence="6" id="KW-0378">Hydrolase</keyword>
<feature type="transmembrane region" description="Helical" evidence="11">
    <location>
        <begin position="36"/>
        <end position="57"/>
    </location>
</feature>
<evidence type="ECO:0000256" key="4">
    <source>
        <dbReference type="ARBA" id="ARBA00022692"/>
    </source>
</evidence>
<reference evidence="14 15" key="1">
    <citation type="journal article" date="2016" name="Front. Microbiol.">
        <title>Comprehensive Phylogenetic Analysis of Bovine Non-aureus Staphylococci Species Based on Whole-Genome Sequencing.</title>
        <authorList>
            <person name="Naushad S."/>
            <person name="Barkema H.W."/>
            <person name="Luby C."/>
            <person name="Condas L.A."/>
            <person name="Nobrega D.B."/>
            <person name="Carson D.A."/>
            <person name="De Buck J."/>
        </authorList>
    </citation>
    <scope>NUCLEOTIDE SEQUENCE [LARGE SCALE GENOMIC DNA]</scope>
    <source>
        <strain evidence="14 15">SNUC 1231</strain>
    </source>
</reference>
<dbReference type="SUPFAM" id="SSF90123">
    <property type="entry name" value="ABC transporter transmembrane region"/>
    <property type="match status" value="1"/>
</dbReference>
<accession>A0A9Q6HPJ7</accession>
<dbReference type="SMART" id="SM00382">
    <property type="entry name" value="AAA"/>
    <property type="match status" value="1"/>
</dbReference>
<keyword evidence="4 11" id="KW-0812">Transmembrane</keyword>
<dbReference type="GO" id="GO:0016887">
    <property type="term" value="F:ATP hydrolysis activity"/>
    <property type="evidence" value="ECO:0007669"/>
    <property type="project" value="InterPro"/>
</dbReference>
<dbReference type="GO" id="GO:0005524">
    <property type="term" value="F:ATP binding"/>
    <property type="evidence" value="ECO:0007669"/>
    <property type="project" value="UniProtKB-KW"/>
</dbReference>
<keyword evidence="2" id="KW-0813">Transport</keyword>
<dbReference type="PROSITE" id="PS50929">
    <property type="entry name" value="ABC_TM1F"/>
    <property type="match status" value="1"/>
</dbReference>
<keyword evidence="6" id="KW-0788">Thiol protease</keyword>
<dbReference type="FunFam" id="3.40.50.300:FF:000299">
    <property type="entry name" value="ABC transporter ATP-binding protein/permease"/>
    <property type="match status" value="1"/>
</dbReference>
<evidence type="ECO:0000256" key="11">
    <source>
        <dbReference type="SAM" id="Phobius"/>
    </source>
</evidence>
<dbReference type="PANTHER" id="PTHR24221:SF654">
    <property type="entry name" value="ATP-BINDING CASSETTE SUB-FAMILY B MEMBER 6"/>
    <property type="match status" value="1"/>
</dbReference>
<keyword evidence="5" id="KW-0547">Nucleotide-binding</keyword>
<sequence length="355" mass="40974">MKSFNKEEYFYKKTKSIFLKTLSKSYMLGRVNNLQLSFKSFFGMLFPLIILCIGSYLVMNNRLSLGELIAFNSLLIFYIGPIERLIDSQPIIQSALVASRRVMEIMNMDRENLDRNTTKFPLKELSFEKINFSYSDNQILSNINFDVDQNKKVAIVGESGSGKSTIAKLILNYYEPESGKITFNNKIISTENIRDRIGYVPQNNYIFQGTIEENLMFDQINNISYEKMIYTCRQCQIHDFIMELPLGYKSILESNGDNISGGQAQRLSIARALLKDPDLLILDEATSGLDVNTENKIKENLNILNISVIAISHRLNFIKDFDEILVMKNGHIIERGDFQYLINTKGYFYYLWNSQ</sequence>
<dbReference type="InterPro" id="IPR017871">
    <property type="entry name" value="ABC_transporter-like_CS"/>
</dbReference>
<feature type="domain" description="ABC transmembrane type-1" evidence="13">
    <location>
        <begin position="1"/>
        <end position="94"/>
    </location>
</feature>
<evidence type="ECO:0000256" key="2">
    <source>
        <dbReference type="ARBA" id="ARBA00022448"/>
    </source>
</evidence>
<dbReference type="PANTHER" id="PTHR24221">
    <property type="entry name" value="ATP-BINDING CASSETTE SUB-FAMILY B"/>
    <property type="match status" value="1"/>
</dbReference>
<evidence type="ECO:0000256" key="9">
    <source>
        <dbReference type="ARBA" id="ARBA00023136"/>
    </source>
</evidence>
<evidence type="ECO:0000313" key="15">
    <source>
        <dbReference type="Proteomes" id="UP000241960"/>
    </source>
</evidence>
<dbReference type="InterPro" id="IPR036640">
    <property type="entry name" value="ABC1_TM_sf"/>
</dbReference>
<dbReference type="AlphaFoldDB" id="A0A9Q6HPJ7"/>
<feature type="domain" description="ABC transporter" evidence="12">
    <location>
        <begin position="125"/>
        <end position="354"/>
    </location>
</feature>
<dbReference type="InterPro" id="IPR027417">
    <property type="entry name" value="P-loop_NTPase"/>
</dbReference>
<evidence type="ECO:0000259" key="13">
    <source>
        <dbReference type="PROSITE" id="PS50929"/>
    </source>
</evidence>
<keyword evidence="6" id="KW-0645">Protease</keyword>
<evidence type="ECO:0000256" key="1">
    <source>
        <dbReference type="ARBA" id="ARBA00004651"/>
    </source>
</evidence>
<protein>
    <recommendedName>
        <fullName evidence="16">ABC transporter ATP-binding protein</fullName>
    </recommendedName>
</protein>
<keyword evidence="9 11" id="KW-0472">Membrane</keyword>
<dbReference type="GO" id="GO:0034040">
    <property type="term" value="F:ATPase-coupled lipid transmembrane transporter activity"/>
    <property type="evidence" value="ECO:0007669"/>
    <property type="project" value="TreeGrafter"/>
</dbReference>
<dbReference type="Gene3D" id="3.40.50.300">
    <property type="entry name" value="P-loop containing nucleotide triphosphate hydrolases"/>
    <property type="match status" value="1"/>
</dbReference>
<dbReference type="InterPro" id="IPR011527">
    <property type="entry name" value="ABC1_TM_dom"/>
</dbReference>
<dbReference type="GO" id="GO:0005886">
    <property type="term" value="C:plasma membrane"/>
    <property type="evidence" value="ECO:0007669"/>
    <property type="project" value="UniProtKB-SubCell"/>
</dbReference>
<evidence type="ECO:0000256" key="3">
    <source>
        <dbReference type="ARBA" id="ARBA00022475"/>
    </source>
</evidence>
<organism evidence="14 15">
    <name type="scientific">Staphylococcus succinus</name>
    <dbReference type="NCBI Taxonomy" id="61015"/>
    <lineage>
        <taxon>Bacteria</taxon>
        <taxon>Bacillati</taxon>
        <taxon>Bacillota</taxon>
        <taxon>Bacilli</taxon>
        <taxon>Bacillales</taxon>
        <taxon>Staphylococcaceae</taxon>
        <taxon>Staphylococcus</taxon>
    </lineage>
</organism>
<keyword evidence="7" id="KW-0067">ATP-binding</keyword>
<evidence type="ECO:0008006" key="16">
    <source>
        <dbReference type="Google" id="ProtNLM"/>
    </source>
</evidence>
<dbReference type="EMBL" id="PZFQ01000015">
    <property type="protein sequence ID" value="PTI75990.1"/>
    <property type="molecule type" value="Genomic_DNA"/>
</dbReference>
<evidence type="ECO:0000256" key="5">
    <source>
        <dbReference type="ARBA" id="ARBA00022741"/>
    </source>
</evidence>
<evidence type="ECO:0000256" key="7">
    <source>
        <dbReference type="ARBA" id="ARBA00022840"/>
    </source>
</evidence>
<dbReference type="Proteomes" id="UP000241960">
    <property type="component" value="Unassembled WGS sequence"/>
</dbReference>
<dbReference type="InterPro" id="IPR039421">
    <property type="entry name" value="Type_1_exporter"/>
</dbReference>
<dbReference type="Gene3D" id="1.20.1560.10">
    <property type="entry name" value="ABC transporter type 1, transmembrane domain"/>
    <property type="match status" value="1"/>
</dbReference>
<dbReference type="Pfam" id="PF00005">
    <property type="entry name" value="ABC_tran"/>
    <property type="match status" value="1"/>
</dbReference>
<dbReference type="InterPro" id="IPR003439">
    <property type="entry name" value="ABC_transporter-like_ATP-bd"/>
</dbReference>
<evidence type="ECO:0000256" key="10">
    <source>
        <dbReference type="ARBA" id="ARBA00025074"/>
    </source>
</evidence>
<keyword evidence="3" id="KW-1003">Cell membrane</keyword>
<dbReference type="PROSITE" id="PS00211">
    <property type="entry name" value="ABC_TRANSPORTER_1"/>
    <property type="match status" value="1"/>
</dbReference>
<keyword evidence="8 11" id="KW-1133">Transmembrane helix</keyword>
<dbReference type="Pfam" id="PF00664">
    <property type="entry name" value="ABC_membrane"/>
    <property type="match status" value="1"/>
</dbReference>
<evidence type="ECO:0000259" key="12">
    <source>
        <dbReference type="PROSITE" id="PS50893"/>
    </source>
</evidence>
<gene>
    <name evidence="14" type="ORF">BU058_06095</name>
</gene>
<comment type="subcellular location">
    <subcellularLocation>
        <location evidence="1">Cell membrane</location>
        <topology evidence="1">Multi-pass membrane protein</topology>
    </subcellularLocation>
</comment>
<evidence type="ECO:0000256" key="8">
    <source>
        <dbReference type="ARBA" id="ARBA00022989"/>
    </source>
</evidence>
<dbReference type="PROSITE" id="PS50893">
    <property type="entry name" value="ABC_TRANSPORTER_2"/>
    <property type="match status" value="1"/>
</dbReference>
<name>A0A9Q6HPJ7_9STAP</name>
<dbReference type="GO" id="GO:0140359">
    <property type="term" value="F:ABC-type transporter activity"/>
    <property type="evidence" value="ECO:0007669"/>
    <property type="project" value="InterPro"/>
</dbReference>
<dbReference type="GO" id="GO:0008234">
    <property type="term" value="F:cysteine-type peptidase activity"/>
    <property type="evidence" value="ECO:0007669"/>
    <property type="project" value="UniProtKB-KW"/>
</dbReference>